<dbReference type="Pfam" id="PF02682">
    <property type="entry name" value="CT_C_D"/>
    <property type="match status" value="1"/>
</dbReference>
<dbReference type="GO" id="GO:0005524">
    <property type="term" value="F:ATP binding"/>
    <property type="evidence" value="ECO:0007669"/>
    <property type="project" value="UniProtKB-KW"/>
</dbReference>
<dbReference type="SMART" id="SM00796">
    <property type="entry name" value="AHS1"/>
    <property type="match status" value="1"/>
</dbReference>
<evidence type="ECO:0000313" key="8">
    <source>
        <dbReference type="Proteomes" id="UP000462152"/>
    </source>
</evidence>
<evidence type="ECO:0000313" key="7">
    <source>
        <dbReference type="EMBL" id="MUN55510.1"/>
    </source>
</evidence>
<dbReference type="InterPro" id="IPR029000">
    <property type="entry name" value="Cyclophilin-like_dom_sf"/>
</dbReference>
<feature type="domain" description="Carboxyltransferase" evidence="6">
    <location>
        <begin position="276"/>
        <end position="557"/>
    </location>
</feature>
<comment type="caution">
    <text evidence="7">The sequence shown here is derived from an EMBL/GenBank/DDBJ whole genome shotgun (WGS) entry which is preliminary data.</text>
</comment>
<evidence type="ECO:0000256" key="3">
    <source>
        <dbReference type="ARBA" id="ARBA00022840"/>
    </source>
</evidence>
<keyword evidence="3" id="KW-0067">ATP-binding</keyword>
<dbReference type="Gene3D" id="3.30.1360.40">
    <property type="match status" value="1"/>
</dbReference>
<organism evidence="7 8">
    <name type="scientific">Rothia koreensis</name>
    <dbReference type="NCBI Taxonomy" id="592378"/>
    <lineage>
        <taxon>Bacteria</taxon>
        <taxon>Bacillati</taxon>
        <taxon>Actinomycetota</taxon>
        <taxon>Actinomycetes</taxon>
        <taxon>Micrococcales</taxon>
        <taxon>Micrococcaceae</taxon>
        <taxon>Rothia</taxon>
    </lineage>
</organism>
<dbReference type="InterPro" id="IPR003833">
    <property type="entry name" value="CT_C_D"/>
</dbReference>
<dbReference type="PANTHER" id="PTHR43309:SF3">
    <property type="entry name" value="5-OXOPROLINASE SUBUNIT C"/>
    <property type="match status" value="1"/>
</dbReference>
<evidence type="ECO:0000259" key="6">
    <source>
        <dbReference type="SMART" id="SM00797"/>
    </source>
</evidence>
<dbReference type="Gene3D" id="2.40.100.10">
    <property type="entry name" value="Cyclophilin-like"/>
    <property type="match status" value="2"/>
</dbReference>
<gene>
    <name evidence="7" type="ORF">GMA10_09855</name>
</gene>
<sequence length="557" mass="58980">MLNRQARRIHPTGCSALLVDCDGIEDVLSLHTALSEDPLRGQLELIPAASTLLVRFRCPLSPAEQRAYVRHLSSMPGKEGLTVGASVVEIPVEYSGEDLDDVARLVGASVEEVVRRHSETTWRAAFSGFSPGFAYLVAAEGEAPPTVPRRSSPRTRVPAGSVGLAGEFSAVYPSASPGGWQLIGTTDAGVWDLEREVPALITPGTTVRFCPRRESVTVRDKADASRDIVPGKDHHSTENRTAVPDEEKDGASDALRIDSPGLATLVQDRGRQGHTGWGVSPSGWADPAAAESANRLVGNDLSEAVLENTAGQLSVTALRDVVLAVTGAEGDLRIRDSDAAVRVPGNRPFALLAGQRLTIGSPDRGLRFYLAVRGGIRTPPVLGSSATDTLASLGPKPLAKNDVVRCGHQPRRSVDSPASGVGLPLGREVTDIRISPGPRLDWFTSASVRKLAETTWNVTEASNRVGARLARWSPDPETGELPSPLERTAEAEGRELPSEGIVEGAVQVPPSGNPVIFMADHPVTGGYPVIGIVEPDHLRLLAQAPPGSLIRLVLDAS</sequence>
<dbReference type="Pfam" id="PF02626">
    <property type="entry name" value="CT_A_B"/>
    <property type="match status" value="1"/>
</dbReference>
<dbReference type="PANTHER" id="PTHR43309">
    <property type="entry name" value="5-OXOPROLINASE SUBUNIT C"/>
    <property type="match status" value="1"/>
</dbReference>
<keyword evidence="2" id="KW-0378">Hydrolase</keyword>
<dbReference type="Proteomes" id="UP000462152">
    <property type="component" value="Unassembled WGS sequence"/>
</dbReference>
<dbReference type="SUPFAM" id="SSF50891">
    <property type="entry name" value="Cyclophilin-like"/>
    <property type="match status" value="2"/>
</dbReference>
<feature type="domain" description="Carboxyltransferase" evidence="5">
    <location>
        <begin position="7"/>
        <end position="201"/>
    </location>
</feature>
<evidence type="ECO:0000259" key="5">
    <source>
        <dbReference type="SMART" id="SM00796"/>
    </source>
</evidence>
<dbReference type="SMART" id="SM00797">
    <property type="entry name" value="AHS2"/>
    <property type="match status" value="1"/>
</dbReference>
<evidence type="ECO:0000256" key="2">
    <source>
        <dbReference type="ARBA" id="ARBA00022801"/>
    </source>
</evidence>
<proteinExistence type="predicted"/>
<protein>
    <submittedName>
        <fullName evidence="7">Carboxyltransferase domain-containing protein</fullName>
    </submittedName>
</protein>
<dbReference type="AlphaFoldDB" id="A0A7K1LK62"/>
<keyword evidence="1" id="KW-0547">Nucleotide-binding</keyword>
<dbReference type="GO" id="GO:0016787">
    <property type="term" value="F:hydrolase activity"/>
    <property type="evidence" value="ECO:0007669"/>
    <property type="project" value="UniProtKB-KW"/>
</dbReference>
<name>A0A7K1LK62_9MICC</name>
<keyword evidence="7" id="KW-0808">Transferase</keyword>
<evidence type="ECO:0000256" key="1">
    <source>
        <dbReference type="ARBA" id="ARBA00022741"/>
    </source>
</evidence>
<accession>A0A7K1LK62</accession>
<dbReference type="GO" id="GO:0016740">
    <property type="term" value="F:transferase activity"/>
    <property type="evidence" value="ECO:0007669"/>
    <property type="project" value="UniProtKB-KW"/>
</dbReference>
<evidence type="ECO:0000256" key="4">
    <source>
        <dbReference type="SAM" id="MobiDB-lite"/>
    </source>
</evidence>
<feature type="compositionally biased region" description="Basic and acidic residues" evidence="4">
    <location>
        <begin position="218"/>
        <end position="251"/>
    </location>
</feature>
<reference evidence="7 8" key="1">
    <citation type="submission" date="2019-12" db="EMBL/GenBank/DDBJ databases">
        <authorList>
            <person name="Li J."/>
            <person name="Shi Y."/>
            <person name="Xu G."/>
            <person name="Xiao D."/>
            <person name="Ran X."/>
        </authorList>
    </citation>
    <scope>NUCLEOTIDE SEQUENCE [LARGE SCALE GENOMIC DNA]</scope>
    <source>
        <strain evidence="7 8">JCM 15915</strain>
    </source>
</reference>
<feature type="region of interest" description="Disordered" evidence="4">
    <location>
        <begin position="218"/>
        <end position="254"/>
    </location>
</feature>
<dbReference type="OrthoDB" id="9768696at2"/>
<dbReference type="InterPro" id="IPR003778">
    <property type="entry name" value="CT_A_B"/>
</dbReference>
<dbReference type="InterPro" id="IPR052708">
    <property type="entry name" value="PxpC"/>
</dbReference>
<dbReference type="EMBL" id="WOGT01000006">
    <property type="protein sequence ID" value="MUN55510.1"/>
    <property type="molecule type" value="Genomic_DNA"/>
</dbReference>
<dbReference type="SUPFAM" id="SSF160467">
    <property type="entry name" value="PH0987 N-terminal domain-like"/>
    <property type="match status" value="1"/>
</dbReference>
<keyword evidence="8" id="KW-1185">Reference proteome</keyword>
<dbReference type="RefSeq" id="WP_129315256.1">
    <property type="nucleotide sequence ID" value="NZ_WOGT01000006.1"/>
</dbReference>